<dbReference type="STRING" id="679901.Mzhil_0062"/>
<keyword evidence="9 12" id="KW-0368">Histidine biosynthesis</keyword>
<dbReference type="EMBL" id="CP002101">
    <property type="protein sequence ID" value="AEH59943.1"/>
    <property type="molecule type" value="Genomic_DNA"/>
</dbReference>
<dbReference type="SUPFAM" id="SSF53223">
    <property type="entry name" value="Aminoacid dehydrogenase-like, N-terminal domain"/>
    <property type="match status" value="1"/>
</dbReference>
<evidence type="ECO:0000259" key="13">
    <source>
        <dbReference type="Pfam" id="PF00763"/>
    </source>
</evidence>
<dbReference type="GO" id="GO:0000105">
    <property type="term" value="P:L-histidine biosynthetic process"/>
    <property type="evidence" value="ECO:0007669"/>
    <property type="project" value="UniProtKB-KW"/>
</dbReference>
<evidence type="ECO:0000256" key="12">
    <source>
        <dbReference type="HAMAP-Rule" id="MF_01576"/>
    </source>
</evidence>
<dbReference type="InterPro" id="IPR036291">
    <property type="entry name" value="NAD(P)-bd_dom_sf"/>
</dbReference>
<evidence type="ECO:0000256" key="10">
    <source>
        <dbReference type="ARBA" id="ARBA00023167"/>
    </source>
</evidence>
<dbReference type="GO" id="GO:0004477">
    <property type="term" value="F:methenyltetrahydrofolate cyclohydrolase activity"/>
    <property type="evidence" value="ECO:0007669"/>
    <property type="project" value="UniProtKB-UniRule"/>
</dbReference>
<dbReference type="Pfam" id="PF02882">
    <property type="entry name" value="THF_DHG_CYH_C"/>
    <property type="match status" value="1"/>
</dbReference>
<dbReference type="FunFam" id="3.40.50.720:FF:000094">
    <property type="entry name" value="Bifunctional protein FolD"/>
    <property type="match status" value="1"/>
</dbReference>
<organism evidence="15 16">
    <name type="scientific">Methanosalsum zhilinae (strain DSM 4017 / NBRC 107636 / OCM 62 / WeN5)</name>
    <name type="common">Methanohalophilus zhilinae</name>
    <dbReference type="NCBI Taxonomy" id="679901"/>
    <lineage>
        <taxon>Archaea</taxon>
        <taxon>Methanobacteriati</taxon>
        <taxon>Methanobacteriota</taxon>
        <taxon>Stenosarchaea group</taxon>
        <taxon>Methanomicrobia</taxon>
        <taxon>Methanosarcinales</taxon>
        <taxon>Methanosarcinaceae</taxon>
        <taxon>Methanosalsum</taxon>
    </lineage>
</organism>
<dbReference type="GO" id="GO:0004488">
    <property type="term" value="F:methylenetetrahydrofolate dehydrogenase (NADP+) activity"/>
    <property type="evidence" value="ECO:0007669"/>
    <property type="project" value="UniProtKB-UniRule"/>
</dbReference>
<proteinExistence type="inferred from homology"/>
<keyword evidence="6 12" id="KW-0378">Hydrolase</keyword>
<dbReference type="EC" id="1.5.1.5" evidence="12"/>
<dbReference type="EC" id="3.5.4.9" evidence="12"/>
<keyword evidence="5 12" id="KW-0658">Purine biosynthesis</keyword>
<keyword evidence="16" id="KW-1185">Reference proteome</keyword>
<dbReference type="CDD" id="cd01080">
    <property type="entry name" value="NAD_bind_m-THF_DH_Cyclohyd"/>
    <property type="match status" value="1"/>
</dbReference>
<protein>
    <recommendedName>
        <fullName evidence="12">Bifunctional protein FolD</fullName>
    </recommendedName>
    <domain>
        <recommendedName>
            <fullName evidence="12">Methylenetetrahydrofolate dehydrogenase</fullName>
            <ecNumber evidence="12">1.5.1.5</ecNumber>
        </recommendedName>
    </domain>
    <domain>
        <recommendedName>
            <fullName evidence="12">Methenyltetrahydrofolate cyclohydrolase</fullName>
            <ecNumber evidence="12">3.5.4.9</ecNumber>
        </recommendedName>
    </domain>
</protein>
<evidence type="ECO:0000256" key="11">
    <source>
        <dbReference type="ARBA" id="ARBA00023268"/>
    </source>
</evidence>
<dbReference type="KEGG" id="mzh:Mzhil_0062"/>
<feature type="domain" description="Tetrahydrofolate dehydrogenase/cyclohydrolase NAD(P)-binding" evidence="14">
    <location>
        <begin position="143"/>
        <end position="282"/>
    </location>
</feature>
<keyword evidence="10 12" id="KW-0486">Methionine biosynthesis</keyword>
<reference evidence="15" key="1">
    <citation type="submission" date="2010-07" db="EMBL/GenBank/DDBJ databases">
        <title>The complete genome of Methanosalsum zhilinae DSM 4017.</title>
        <authorList>
            <consortium name="US DOE Joint Genome Institute (JGI-PGF)"/>
            <person name="Lucas S."/>
            <person name="Copeland A."/>
            <person name="Lapidus A."/>
            <person name="Glavina del Rio T."/>
            <person name="Dalin E."/>
            <person name="Tice H."/>
            <person name="Bruce D."/>
            <person name="Goodwin L."/>
            <person name="Pitluck S."/>
            <person name="Kyrpides N."/>
            <person name="Mavromatis K."/>
            <person name="Ovchinnikova G."/>
            <person name="Daligault H."/>
            <person name="Detter J.C."/>
            <person name="Han C."/>
            <person name="Tapia R."/>
            <person name="Larimer F."/>
            <person name="Land M."/>
            <person name="Hauser L."/>
            <person name="Markowitz V."/>
            <person name="Cheng J.-F."/>
            <person name="Hugenholtz P."/>
            <person name="Woyke T."/>
            <person name="Wu D."/>
            <person name="Spring S."/>
            <person name="Schueler E."/>
            <person name="Brambilla E."/>
            <person name="Klenk H.-P."/>
            <person name="Eisen J.A."/>
        </authorList>
    </citation>
    <scope>NUCLEOTIDE SEQUENCE</scope>
    <source>
        <strain evidence="15">DSM 4017</strain>
    </source>
</reference>
<evidence type="ECO:0000313" key="15">
    <source>
        <dbReference type="EMBL" id="AEH59943.1"/>
    </source>
</evidence>
<comment type="caution">
    <text evidence="12">Lacks conserved residue(s) required for the propagation of feature annotation.</text>
</comment>
<dbReference type="PRINTS" id="PR00085">
    <property type="entry name" value="THFDHDRGNASE"/>
</dbReference>
<sequence length="287" mass="31334">MNNGSESKIIDGRKLAKKIEREVKEDADQLRAQGVIPCLASILVGDDAASKLYISLKHRACDRAGILAKDYHLPSETSQGELTELIERLNQDDEVHAILVQLPLPESINEQEVMETIDPSKDADGFHPFNMGRLLIGNEGLVPCTPRGIIRALDEYQVNVEGKHAVVVGHSNVVGKPMAAMLLNRNATVSVCHVYTQDLNKFTSQADILIVATGVKHLIREDMVKEGSIIFDVGITEENGKIYGDVDYENVIERASLITPVPGGVGPVTVSILLEHVIKACRSSIKN</sequence>
<dbReference type="GO" id="GO:0005829">
    <property type="term" value="C:cytosol"/>
    <property type="evidence" value="ECO:0007669"/>
    <property type="project" value="TreeGrafter"/>
</dbReference>
<dbReference type="GO" id="GO:0035999">
    <property type="term" value="P:tetrahydrofolate interconversion"/>
    <property type="evidence" value="ECO:0007669"/>
    <property type="project" value="UniProtKB-UniRule"/>
</dbReference>
<keyword evidence="3 12" id="KW-0554">One-carbon metabolism</keyword>
<feature type="binding site" evidence="12">
    <location>
        <begin position="169"/>
        <end position="171"/>
    </location>
    <ligand>
        <name>NADP(+)</name>
        <dbReference type="ChEBI" id="CHEBI:58349"/>
    </ligand>
</feature>
<keyword evidence="8 12" id="KW-0560">Oxidoreductase</keyword>
<dbReference type="PANTHER" id="PTHR48099">
    <property type="entry name" value="C-1-TETRAHYDROFOLATE SYNTHASE, CYTOPLASMIC-RELATED"/>
    <property type="match status" value="1"/>
</dbReference>
<gene>
    <name evidence="12" type="primary">folD</name>
    <name evidence="15" type="ordered locus">Mzhil_0062</name>
</gene>
<dbReference type="UniPathway" id="UPA00193"/>
<dbReference type="HAMAP" id="MF_01576">
    <property type="entry name" value="THF_DHG_CYH"/>
    <property type="match status" value="1"/>
</dbReference>
<keyword evidence="4 12" id="KW-0028">Amino-acid biosynthesis</keyword>
<dbReference type="Gene3D" id="3.40.50.10860">
    <property type="entry name" value="Leucine Dehydrogenase, chain A, domain 1"/>
    <property type="match status" value="1"/>
</dbReference>
<comment type="similarity">
    <text evidence="12">Belongs to the tetrahydrofolate dehydrogenase/cyclohydrolase family.</text>
</comment>
<evidence type="ECO:0000256" key="4">
    <source>
        <dbReference type="ARBA" id="ARBA00022605"/>
    </source>
</evidence>
<evidence type="ECO:0000256" key="6">
    <source>
        <dbReference type="ARBA" id="ARBA00022801"/>
    </source>
</evidence>
<accession>F7XMS6</accession>
<dbReference type="InterPro" id="IPR000672">
    <property type="entry name" value="THF_DH/CycHdrlase"/>
</dbReference>
<dbReference type="AlphaFoldDB" id="F7XMS6"/>
<feature type="domain" description="Tetrahydrofolate dehydrogenase/cyclohydrolase catalytic" evidence="13">
    <location>
        <begin position="10"/>
        <end position="124"/>
    </location>
</feature>
<comment type="subunit">
    <text evidence="2 12">Homodimer.</text>
</comment>
<dbReference type="GO" id="GO:0006164">
    <property type="term" value="P:purine nucleotide biosynthetic process"/>
    <property type="evidence" value="ECO:0007669"/>
    <property type="project" value="UniProtKB-KW"/>
</dbReference>
<dbReference type="NCBIfam" id="NF010773">
    <property type="entry name" value="PRK14176.1"/>
    <property type="match status" value="1"/>
</dbReference>
<name>F7XMS6_METZD</name>
<comment type="catalytic activity">
    <reaction evidence="12">
        <text>(6R)-5,10-methenyltetrahydrofolate + H2O = (6R)-10-formyltetrahydrofolate + H(+)</text>
        <dbReference type="Rhea" id="RHEA:23700"/>
        <dbReference type="ChEBI" id="CHEBI:15377"/>
        <dbReference type="ChEBI" id="CHEBI:15378"/>
        <dbReference type="ChEBI" id="CHEBI:57455"/>
        <dbReference type="ChEBI" id="CHEBI:195366"/>
        <dbReference type="EC" id="3.5.4.9"/>
    </reaction>
</comment>
<evidence type="ECO:0000256" key="3">
    <source>
        <dbReference type="ARBA" id="ARBA00022563"/>
    </source>
</evidence>
<dbReference type="FunFam" id="3.40.50.10860:FF:000005">
    <property type="entry name" value="C-1-tetrahydrofolate synthase, cytoplasmic, putative"/>
    <property type="match status" value="1"/>
</dbReference>
<dbReference type="InterPro" id="IPR046346">
    <property type="entry name" value="Aminoacid_DH-like_N_sf"/>
</dbReference>
<dbReference type="Proteomes" id="UP000006622">
    <property type="component" value="Chromosome"/>
</dbReference>
<evidence type="ECO:0000256" key="2">
    <source>
        <dbReference type="ARBA" id="ARBA00011738"/>
    </source>
</evidence>
<keyword evidence="11 12" id="KW-0511">Multifunctional enzyme</keyword>
<dbReference type="GO" id="GO:0009086">
    <property type="term" value="P:methionine biosynthetic process"/>
    <property type="evidence" value="ECO:0007669"/>
    <property type="project" value="UniProtKB-KW"/>
</dbReference>
<dbReference type="HOGENOM" id="CLU_034045_2_1_2"/>
<comment type="pathway">
    <text evidence="1 12">One-carbon metabolism; tetrahydrofolate interconversion.</text>
</comment>
<comment type="catalytic activity">
    <reaction evidence="12">
        <text>(6R)-5,10-methylene-5,6,7,8-tetrahydrofolate + NADP(+) = (6R)-5,10-methenyltetrahydrofolate + NADPH</text>
        <dbReference type="Rhea" id="RHEA:22812"/>
        <dbReference type="ChEBI" id="CHEBI:15636"/>
        <dbReference type="ChEBI" id="CHEBI:57455"/>
        <dbReference type="ChEBI" id="CHEBI:57783"/>
        <dbReference type="ChEBI" id="CHEBI:58349"/>
        <dbReference type="EC" id="1.5.1.5"/>
    </reaction>
</comment>
<dbReference type="Gene3D" id="3.40.50.720">
    <property type="entry name" value="NAD(P)-binding Rossmann-like Domain"/>
    <property type="match status" value="1"/>
</dbReference>
<evidence type="ECO:0000256" key="9">
    <source>
        <dbReference type="ARBA" id="ARBA00023102"/>
    </source>
</evidence>
<evidence type="ECO:0000313" key="16">
    <source>
        <dbReference type="Proteomes" id="UP000006622"/>
    </source>
</evidence>
<keyword evidence="7 12" id="KW-0521">NADP</keyword>
<comment type="function">
    <text evidence="12">Catalyzes the oxidation of 5,10-methylenetetrahydrofolate to 5,10-methenyltetrahydrofolate and then the hydrolysis of 5,10-methenyltetrahydrofolate to 10-formyltetrahydrofolate.</text>
</comment>
<dbReference type="Pfam" id="PF00763">
    <property type="entry name" value="THF_DHG_CYH"/>
    <property type="match status" value="1"/>
</dbReference>
<evidence type="ECO:0000256" key="5">
    <source>
        <dbReference type="ARBA" id="ARBA00022755"/>
    </source>
</evidence>
<dbReference type="InterPro" id="IPR020630">
    <property type="entry name" value="THF_DH/CycHdrlase_cat_dom"/>
</dbReference>
<evidence type="ECO:0000256" key="7">
    <source>
        <dbReference type="ARBA" id="ARBA00022857"/>
    </source>
</evidence>
<dbReference type="SUPFAM" id="SSF51735">
    <property type="entry name" value="NAD(P)-binding Rossmann-fold domains"/>
    <property type="match status" value="1"/>
</dbReference>
<evidence type="ECO:0000256" key="8">
    <source>
        <dbReference type="ARBA" id="ARBA00023002"/>
    </source>
</evidence>
<feature type="binding site" evidence="12">
    <location>
        <position position="235"/>
    </location>
    <ligand>
        <name>NADP(+)</name>
        <dbReference type="ChEBI" id="CHEBI:58349"/>
    </ligand>
</feature>
<dbReference type="InterPro" id="IPR020631">
    <property type="entry name" value="THF_DH/CycHdrlase_NAD-bd_dom"/>
</dbReference>
<evidence type="ECO:0000259" key="14">
    <source>
        <dbReference type="Pfam" id="PF02882"/>
    </source>
</evidence>
<evidence type="ECO:0000256" key="1">
    <source>
        <dbReference type="ARBA" id="ARBA00004777"/>
    </source>
</evidence>
<dbReference type="PANTHER" id="PTHR48099:SF5">
    <property type="entry name" value="C-1-TETRAHYDROFOLATE SYNTHASE, CYTOPLASMIC"/>
    <property type="match status" value="1"/>
</dbReference>